<feature type="region of interest" description="Disordered" evidence="1">
    <location>
        <begin position="1"/>
        <end position="29"/>
    </location>
</feature>
<name>A0A1I1KLW1_9GAMM</name>
<sequence length="59" mass="6835">MMEILKDKINSNKTMKNLAESKETSKKENNAKSYVFNKKHHFLANISNKLGLSSVIYFK</sequence>
<evidence type="ECO:0000256" key="1">
    <source>
        <dbReference type="SAM" id="MobiDB-lite"/>
    </source>
</evidence>
<feature type="compositionally biased region" description="Basic and acidic residues" evidence="1">
    <location>
        <begin position="1"/>
        <end position="10"/>
    </location>
</feature>
<feature type="compositionally biased region" description="Basic and acidic residues" evidence="1">
    <location>
        <begin position="19"/>
        <end position="29"/>
    </location>
</feature>
<proteinExistence type="predicted"/>
<gene>
    <name evidence="2" type="ORF">SAMN02745724_02030</name>
</gene>
<protein>
    <submittedName>
        <fullName evidence="2">Uncharacterized protein</fullName>
    </submittedName>
</protein>
<organism evidence="2 3">
    <name type="scientific">Pseudoalteromonas denitrificans DSM 6059</name>
    <dbReference type="NCBI Taxonomy" id="1123010"/>
    <lineage>
        <taxon>Bacteria</taxon>
        <taxon>Pseudomonadati</taxon>
        <taxon>Pseudomonadota</taxon>
        <taxon>Gammaproteobacteria</taxon>
        <taxon>Alteromonadales</taxon>
        <taxon>Pseudoalteromonadaceae</taxon>
        <taxon>Pseudoalteromonas</taxon>
    </lineage>
</organism>
<evidence type="ECO:0000313" key="2">
    <source>
        <dbReference type="EMBL" id="SFC58400.1"/>
    </source>
</evidence>
<dbReference type="STRING" id="1123010.SAMN02745724_02030"/>
<accession>A0A1I1KLW1</accession>
<reference evidence="2 3" key="1">
    <citation type="submission" date="2016-10" db="EMBL/GenBank/DDBJ databases">
        <authorList>
            <person name="de Groot N.N."/>
        </authorList>
    </citation>
    <scope>NUCLEOTIDE SEQUENCE [LARGE SCALE GENOMIC DNA]</scope>
    <source>
        <strain evidence="2 3">DSM 6059</strain>
    </source>
</reference>
<keyword evidence="3" id="KW-1185">Reference proteome</keyword>
<evidence type="ECO:0000313" key="3">
    <source>
        <dbReference type="Proteomes" id="UP000198862"/>
    </source>
</evidence>
<dbReference type="EMBL" id="FOLO01000012">
    <property type="protein sequence ID" value="SFC58400.1"/>
    <property type="molecule type" value="Genomic_DNA"/>
</dbReference>
<dbReference type="AlphaFoldDB" id="A0A1I1KLW1"/>
<dbReference type="Proteomes" id="UP000198862">
    <property type="component" value="Unassembled WGS sequence"/>
</dbReference>